<accession>A0A9W4UHW1</accession>
<sequence length="343" mass="38426">MEKTVLITGASGFVGFQTLLLALEEGYTVKVVIRKPDQIQQFKIHPKICQFESKVDYVVVPDLAKKGAFDSVLHDIGTILHIASPLMVQTEDYDNYIFNPAVDMTSSILFSALNAPTVKRVVITSSMVTLVSFHWLSNPDSTKLYTANDMNPAPTRSVSNPMEAYWNSKAFARQAVHEFLSDHKPNFDIVQLLPGAVMGVDDRAQTAEDLFNKTPEWAYRMSPVLGTKQPEPLVSVPVDVEDVAKAHVDAIKPSVPGNRDYILCAEGPEGVEWDSMIDVVKKHFPGEIGRKELPLNGTLPTIKWRVDASDTEKHFGWKFKSFEDSFKDVVAQYLRLLSLERDR</sequence>
<dbReference type="Proteomes" id="UP001152607">
    <property type="component" value="Unassembled WGS sequence"/>
</dbReference>
<evidence type="ECO:0000256" key="1">
    <source>
        <dbReference type="ARBA" id="ARBA00023002"/>
    </source>
</evidence>
<evidence type="ECO:0000313" key="5">
    <source>
        <dbReference type="Proteomes" id="UP001152607"/>
    </source>
</evidence>
<dbReference type="GO" id="GO:0006694">
    <property type="term" value="P:steroid biosynthetic process"/>
    <property type="evidence" value="ECO:0007669"/>
    <property type="project" value="InterPro"/>
</dbReference>
<dbReference type="Pfam" id="PF01073">
    <property type="entry name" value="3Beta_HSD"/>
    <property type="match status" value="1"/>
</dbReference>
<comment type="caution">
    <text evidence="4">The sequence shown here is derived from an EMBL/GenBank/DDBJ whole genome shotgun (WGS) entry which is preliminary data.</text>
</comment>
<dbReference type="InterPro" id="IPR002225">
    <property type="entry name" value="3Beta_OHSteriod_DH/Estase"/>
</dbReference>
<dbReference type="GO" id="GO:0016616">
    <property type="term" value="F:oxidoreductase activity, acting on the CH-OH group of donors, NAD or NADP as acceptor"/>
    <property type="evidence" value="ECO:0007669"/>
    <property type="project" value="InterPro"/>
</dbReference>
<dbReference type="OrthoDB" id="2735536at2759"/>
<dbReference type="Gene3D" id="3.40.50.720">
    <property type="entry name" value="NAD(P)-binding Rossmann-like Domain"/>
    <property type="match status" value="1"/>
</dbReference>
<keyword evidence="1" id="KW-0560">Oxidoreductase</keyword>
<keyword evidence="5" id="KW-1185">Reference proteome</keyword>
<dbReference type="EMBL" id="CAOQHR010000006">
    <property type="protein sequence ID" value="CAI6336280.1"/>
    <property type="molecule type" value="Genomic_DNA"/>
</dbReference>
<dbReference type="SUPFAM" id="SSF51735">
    <property type="entry name" value="NAD(P)-binding Rossmann-fold domains"/>
    <property type="match status" value="1"/>
</dbReference>
<name>A0A9W4UHW1_9PLEO</name>
<gene>
    <name evidence="4" type="ORF">PDIGIT_LOCUS9374</name>
</gene>
<evidence type="ECO:0000313" key="4">
    <source>
        <dbReference type="EMBL" id="CAI6336280.1"/>
    </source>
</evidence>
<dbReference type="InterPro" id="IPR036291">
    <property type="entry name" value="NAD(P)-bd_dom_sf"/>
</dbReference>
<organism evidence="4 5">
    <name type="scientific">Periconia digitata</name>
    <dbReference type="NCBI Taxonomy" id="1303443"/>
    <lineage>
        <taxon>Eukaryota</taxon>
        <taxon>Fungi</taxon>
        <taxon>Dikarya</taxon>
        <taxon>Ascomycota</taxon>
        <taxon>Pezizomycotina</taxon>
        <taxon>Dothideomycetes</taxon>
        <taxon>Pleosporomycetidae</taxon>
        <taxon>Pleosporales</taxon>
        <taxon>Massarineae</taxon>
        <taxon>Periconiaceae</taxon>
        <taxon>Periconia</taxon>
    </lineage>
</organism>
<dbReference type="PANTHER" id="PTHR10366">
    <property type="entry name" value="NAD DEPENDENT EPIMERASE/DEHYDRATASE"/>
    <property type="match status" value="1"/>
</dbReference>
<proteinExistence type="inferred from homology"/>
<reference evidence="4" key="1">
    <citation type="submission" date="2023-01" db="EMBL/GenBank/DDBJ databases">
        <authorList>
            <person name="Van Ghelder C."/>
            <person name="Rancurel C."/>
        </authorList>
    </citation>
    <scope>NUCLEOTIDE SEQUENCE</scope>
    <source>
        <strain evidence="4">CNCM I-4278</strain>
    </source>
</reference>
<protein>
    <recommendedName>
        <fullName evidence="3">3-beta hydroxysteroid dehydrogenase/isomerase domain-containing protein</fullName>
    </recommendedName>
</protein>
<evidence type="ECO:0000259" key="3">
    <source>
        <dbReference type="Pfam" id="PF01073"/>
    </source>
</evidence>
<evidence type="ECO:0000256" key="2">
    <source>
        <dbReference type="ARBA" id="ARBA00023445"/>
    </source>
</evidence>
<dbReference type="AlphaFoldDB" id="A0A9W4UHW1"/>
<dbReference type="PANTHER" id="PTHR10366:SF564">
    <property type="entry name" value="STEROL-4-ALPHA-CARBOXYLATE 3-DEHYDROGENASE, DECARBOXYLATING"/>
    <property type="match status" value="1"/>
</dbReference>
<dbReference type="InterPro" id="IPR050425">
    <property type="entry name" value="NAD(P)_dehydrat-like"/>
</dbReference>
<comment type="similarity">
    <text evidence="2">Belongs to the NAD(P)-dependent epimerase/dehydratase family. Dihydroflavonol-4-reductase subfamily.</text>
</comment>
<feature type="domain" description="3-beta hydroxysteroid dehydrogenase/isomerase" evidence="3">
    <location>
        <begin position="6"/>
        <end position="251"/>
    </location>
</feature>